<reference evidence="3" key="1">
    <citation type="journal article" date="2019" name="Int. J. Syst. Evol. Microbiol.">
        <title>The Global Catalogue of Microorganisms (GCM) 10K type strain sequencing project: providing services to taxonomists for standard genome sequencing and annotation.</title>
        <authorList>
            <consortium name="The Broad Institute Genomics Platform"/>
            <consortium name="The Broad Institute Genome Sequencing Center for Infectious Disease"/>
            <person name="Wu L."/>
            <person name="Ma J."/>
        </authorList>
    </citation>
    <scope>NUCLEOTIDE SEQUENCE [LARGE SCALE GENOMIC DNA]</scope>
    <source>
        <strain evidence="3">CCUG 53519</strain>
    </source>
</reference>
<feature type="region of interest" description="Disordered" evidence="1">
    <location>
        <begin position="220"/>
        <end position="240"/>
    </location>
</feature>
<feature type="region of interest" description="Disordered" evidence="1">
    <location>
        <begin position="294"/>
        <end position="327"/>
    </location>
</feature>
<comment type="caution">
    <text evidence="2">The sequence shown here is derived from an EMBL/GenBank/DDBJ whole genome shotgun (WGS) entry which is preliminary data.</text>
</comment>
<sequence>MYPIYDISTGLFVIEWYERKGKKVTPVRHYFEQKPLKLQIHPADPELFIRIHLSGKMPGWIKDYCNVKDHVFQYEEITFGSEQGWLLTNWRGHKLGFTPLAAPNLNEALRKLADKIPSVCPELKQQLIDHSDIAVKNLINYHEIFNNIGVYYRPEEITGLEGCLAIDNTFFPVKSSGVSDEDFRAHLDNDGRLHTMVRELINPLPDPEVNSTDGLAFTSTSVEEEEELLGNPEEEEELLGDLEEEEELLGDLEEEEELLGDLEEEEELLGDLEEEEELVGDLENEDDSLGEIRLKNDDSEENDAVHSFGKGQQPELSPDAEVQLTSEKTQSHQFVVLEYNDKRTGIVGGQMSIF</sequence>
<organism evidence="2 3">
    <name type="scientific">Paenibacillus provencensis</name>
    <dbReference type="NCBI Taxonomy" id="441151"/>
    <lineage>
        <taxon>Bacteria</taxon>
        <taxon>Bacillati</taxon>
        <taxon>Bacillota</taxon>
        <taxon>Bacilli</taxon>
        <taxon>Bacillales</taxon>
        <taxon>Paenibacillaceae</taxon>
        <taxon>Paenibacillus</taxon>
    </lineage>
</organism>
<protein>
    <submittedName>
        <fullName evidence="2">Uncharacterized protein</fullName>
    </submittedName>
</protein>
<evidence type="ECO:0000313" key="3">
    <source>
        <dbReference type="Proteomes" id="UP001597169"/>
    </source>
</evidence>
<dbReference type="RefSeq" id="WP_170862571.1">
    <property type="nucleotide sequence ID" value="NZ_JBHTKX010000008.1"/>
</dbReference>
<gene>
    <name evidence="2" type="ORF">ACFQ3J_24425</name>
</gene>
<keyword evidence="3" id="KW-1185">Reference proteome</keyword>
<feature type="compositionally biased region" description="Acidic residues" evidence="1">
    <location>
        <begin position="222"/>
        <end position="240"/>
    </location>
</feature>
<proteinExistence type="predicted"/>
<evidence type="ECO:0000313" key="2">
    <source>
        <dbReference type="EMBL" id="MFD1131270.1"/>
    </source>
</evidence>
<evidence type="ECO:0000256" key="1">
    <source>
        <dbReference type="SAM" id="MobiDB-lite"/>
    </source>
</evidence>
<dbReference type="Proteomes" id="UP001597169">
    <property type="component" value="Unassembled WGS sequence"/>
</dbReference>
<accession>A0ABW3Q0Z6</accession>
<dbReference type="EMBL" id="JBHTKX010000008">
    <property type="protein sequence ID" value="MFD1131270.1"/>
    <property type="molecule type" value="Genomic_DNA"/>
</dbReference>
<name>A0ABW3Q0Z6_9BACL</name>